<dbReference type="OrthoDB" id="6475149at2759"/>
<keyword evidence="2" id="KW-1185">Reference proteome</keyword>
<evidence type="ECO:0000313" key="2">
    <source>
        <dbReference type="Proteomes" id="UP000821853"/>
    </source>
</evidence>
<dbReference type="Proteomes" id="UP000821853">
    <property type="component" value="Chromosome 1"/>
</dbReference>
<accession>A0A9J6F7E5</accession>
<evidence type="ECO:0000313" key="1">
    <source>
        <dbReference type="EMBL" id="KAH9361902.1"/>
    </source>
</evidence>
<organism evidence="1 2">
    <name type="scientific">Haemaphysalis longicornis</name>
    <name type="common">Bush tick</name>
    <dbReference type="NCBI Taxonomy" id="44386"/>
    <lineage>
        <taxon>Eukaryota</taxon>
        <taxon>Metazoa</taxon>
        <taxon>Ecdysozoa</taxon>
        <taxon>Arthropoda</taxon>
        <taxon>Chelicerata</taxon>
        <taxon>Arachnida</taxon>
        <taxon>Acari</taxon>
        <taxon>Parasitiformes</taxon>
        <taxon>Ixodida</taxon>
        <taxon>Ixodoidea</taxon>
        <taxon>Ixodidae</taxon>
        <taxon>Haemaphysalinae</taxon>
        <taxon>Haemaphysalis</taxon>
    </lineage>
</organism>
<dbReference type="VEuPathDB" id="VectorBase:HLOH_055260"/>
<dbReference type="AlphaFoldDB" id="A0A9J6F7E5"/>
<protein>
    <submittedName>
        <fullName evidence="1">Uncharacterized protein</fullName>
    </submittedName>
</protein>
<reference evidence="1 2" key="1">
    <citation type="journal article" date="2020" name="Cell">
        <title>Large-Scale Comparative Analyses of Tick Genomes Elucidate Their Genetic Diversity and Vector Capacities.</title>
        <authorList>
            <consortium name="Tick Genome and Microbiome Consortium (TIGMIC)"/>
            <person name="Jia N."/>
            <person name="Wang J."/>
            <person name="Shi W."/>
            <person name="Du L."/>
            <person name="Sun Y."/>
            <person name="Zhan W."/>
            <person name="Jiang J.F."/>
            <person name="Wang Q."/>
            <person name="Zhang B."/>
            <person name="Ji P."/>
            <person name="Bell-Sakyi L."/>
            <person name="Cui X.M."/>
            <person name="Yuan T.T."/>
            <person name="Jiang B.G."/>
            <person name="Yang W.F."/>
            <person name="Lam T.T."/>
            <person name="Chang Q.C."/>
            <person name="Ding S.J."/>
            <person name="Wang X.J."/>
            <person name="Zhu J.G."/>
            <person name="Ruan X.D."/>
            <person name="Zhao L."/>
            <person name="Wei J.T."/>
            <person name="Ye R.Z."/>
            <person name="Que T.C."/>
            <person name="Du C.H."/>
            <person name="Zhou Y.H."/>
            <person name="Cheng J.X."/>
            <person name="Dai P.F."/>
            <person name="Guo W.B."/>
            <person name="Han X.H."/>
            <person name="Huang E.J."/>
            <person name="Li L.F."/>
            <person name="Wei W."/>
            <person name="Gao Y.C."/>
            <person name="Liu J.Z."/>
            <person name="Shao H.Z."/>
            <person name="Wang X."/>
            <person name="Wang C.C."/>
            <person name="Yang T.C."/>
            <person name="Huo Q.B."/>
            <person name="Li W."/>
            <person name="Chen H.Y."/>
            <person name="Chen S.E."/>
            <person name="Zhou L.G."/>
            <person name="Ni X.B."/>
            <person name="Tian J.H."/>
            <person name="Sheng Y."/>
            <person name="Liu T."/>
            <person name="Pan Y.S."/>
            <person name="Xia L.Y."/>
            <person name="Li J."/>
            <person name="Zhao F."/>
            <person name="Cao W.C."/>
        </authorList>
    </citation>
    <scope>NUCLEOTIDE SEQUENCE [LARGE SCALE GENOMIC DNA]</scope>
    <source>
        <strain evidence="1">HaeL-2018</strain>
    </source>
</reference>
<name>A0A9J6F7E5_HAELO</name>
<gene>
    <name evidence="1" type="ORF">HPB48_003689</name>
</gene>
<comment type="caution">
    <text evidence="1">The sequence shown here is derived from an EMBL/GenBank/DDBJ whole genome shotgun (WGS) entry which is preliminary data.</text>
</comment>
<proteinExistence type="predicted"/>
<sequence length="90" mass="10464">MHQVPRFDEVCLMHQGMSKWYKDVCEMSATVQALKDEAPRELELFNEDLQKIKNEKGDYSTIVKATSCLHGQVKGNMPEVSEEFTPFKRR</sequence>
<dbReference type="EMBL" id="JABSTR010000001">
    <property type="protein sequence ID" value="KAH9361902.1"/>
    <property type="molecule type" value="Genomic_DNA"/>
</dbReference>